<evidence type="ECO:0000259" key="6">
    <source>
        <dbReference type="Pfam" id="PF13700"/>
    </source>
</evidence>
<dbReference type="GO" id="GO:0004803">
    <property type="term" value="F:transposase activity"/>
    <property type="evidence" value="ECO:0007669"/>
    <property type="project" value="InterPro"/>
</dbReference>
<evidence type="ECO:0000256" key="1">
    <source>
        <dbReference type="ARBA" id="ARBA00009402"/>
    </source>
</evidence>
<dbReference type="AlphaFoldDB" id="A0A401UU76"/>
<evidence type="ECO:0000256" key="2">
    <source>
        <dbReference type="ARBA" id="ARBA00022578"/>
    </source>
</evidence>
<comment type="similarity">
    <text evidence="1">Belongs to the transposase 7 family.</text>
</comment>
<evidence type="ECO:0000256" key="4">
    <source>
        <dbReference type="ARBA" id="ARBA00023172"/>
    </source>
</evidence>
<name>A0A401UU76_9CLOT</name>
<gene>
    <name evidence="7" type="ORF">Ctaglu_47250</name>
</gene>
<proteinExistence type="inferred from homology"/>
<evidence type="ECO:0000313" key="8">
    <source>
        <dbReference type="Proteomes" id="UP000287872"/>
    </source>
</evidence>
<reference evidence="7 8" key="1">
    <citation type="submission" date="2018-11" db="EMBL/GenBank/DDBJ databases">
        <title>Genome sequencing and assembly of Clostridium tagluense strain A121.</title>
        <authorList>
            <person name="Murakami T."/>
            <person name="Segawa T."/>
            <person name="Shcherbakova V.A."/>
            <person name="Mori H."/>
            <person name="Yoshimura Y."/>
        </authorList>
    </citation>
    <scope>NUCLEOTIDE SEQUENCE [LARGE SCALE GENOMIC DNA]</scope>
    <source>
        <strain evidence="7 8">A121</strain>
    </source>
</reference>
<comment type="caution">
    <text evidence="7">The sequence shown here is derived from an EMBL/GenBank/DDBJ whole genome shotgun (WGS) entry which is preliminary data.</text>
</comment>
<keyword evidence="3" id="KW-0238">DNA-binding</keyword>
<feature type="domain" description="Tn3 transposase DDE" evidence="5">
    <location>
        <begin position="596"/>
        <end position="982"/>
    </location>
</feature>
<dbReference type="EMBL" id="BHYK01000057">
    <property type="protein sequence ID" value="GCD13102.1"/>
    <property type="molecule type" value="Genomic_DNA"/>
</dbReference>
<dbReference type="GO" id="GO:0003677">
    <property type="term" value="F:DNA binding"/>
    <property type="evidence" value="ECO:0007669"/>
    <property type="project" value="UniProtKB-KW"/>
</dbReference>
<dbReference type="Proteomes" id="UP000287872">
    <property type="component" value="Unassembled WGS sequence"/>
</dbReference>
<dbReference type="GO" id="GO:0006313">
    <property type="term" value="P:DNA transposition"/>
    <property type="evidence" value="ECO:0007669"/>
    <property type="project" value="InterPro"/>
</dbReference>
<accession>A0A401UU76</accession>
<evidence type="ECO:0000256" key="3">
    <source>
        <dbReference type="ARBA" id="ARBA00023125"/>
    </source>
</evidence>
<keyword evidence="2" id="KW-0815">Transposition</keyword>
<feature type="domain" description="DUF4158" evidence="6">
    <location>
        <begin position="5"/>
        <end position="162"/>
    </location>
</feature>
<evidence type="ECO:0008006" key="9">
    <source>
        <dbReference type="Google" id="ProtNLM"/>
    </source>
</evidence>
<keyword evidence="4" id="KW-0233">DNA recombination</keyword>
<sequence length="1002" mass="115944">MPAMHETVYPRFKSSISEKELNDIYTPTQEEIKFSWKVTRGENANFCFLIMLKSFQRLGYFVPLTNVPQAIIQHISKTTNISISSEVIENYNKSGTRLRHVQVIREYLKINPYGSDARHVIVRSIGTAARTKDEPSDLINVAIEELVRKHYELPSFSTLVRASNRIRVSVYRSFYRQINTLLSEESRSKIDKLLESQQDIIYTSWNFLKQDPGTPTLMHLKDLVNYLTWLSVQDVGTEVLANIPDNKIKHFAAEANTLNAAQMKALEPNKRYTLAAALLAVQSAKALDDLAEMFIKRMSSVHRKGTEALDLHRTKNIQITDKLVVTLRDMILAYKKDGSIEEKFAAIQSVIEEKSDEVLSHCETHAAHAGNNYYLFLWKYYKSHRVTLFRILKAVTLHSTTQDISLEQSLQFLQKNETVRKELLDAVKIENKGKTTENKIKLLDLSWIPDDWWKLITGYSNRSIYPDKINRRHFEVCVFTQIMRDLKSGDLYVKGSDKFSDYRDQLISWEEYEEEKELYGQQVGLPVDSHGFIEHVKNWLNEEILSTDKSFTSNQYLRIEKGIPILGKPEKKKYPNQLKLIESLISQRLKPINILDVITDTEHWINWTKDFSSISGHDTKIENPIERYLITTFCYGCNLGPTQTAQSLEGINRKQVAWINNRHITEEKIELAIKNIINAYNCFSLPKFWGSGKRVSADGTKWDLYEQNLLSEYHIRYGGYGGIGYYHVSDTYIALFSHFIPCGVWEAVYILDAMIKNESDIQPDTIHADTQGQNSPVFALSFLLGIELMPRIRNWKDITLYRPCKDAKYEHIDELFSDTIDWNLIETHFPDMLRVALSIKAGRITASTILRKLSTYSRKNRLYQAFRELGRAIRTGYLMKYIGSEELRSIIQGATNKSESFNCFTKWVSFGGDGIIAENNRDEQRKIIKYNHLVSNCIIFHNVFHITQILQELIMEGHKIEEDTIAALSPYITQHINRFGRYNLDLNRKPPNIDYNLSLAMA</sequence>
<dbReference type="Pfam" id="PF13700">
    <property type="entry name" value="DUF4158"/>
    <property type="match status" value="1"/>
</dbReference>
<evidence type="ECO:0000313" key="7">
    <source>
        <dbReference type="EMBL" id="GCD13102.1"/>
    </source>
</evidence>
<keyword evidence="8" id="KW-1185">Reference proteome</keyword>
<dbReference type="InterPro" id="IPR047653">
    <property type="entry name" value="Tn3-like_transpos"/>
</dbReference>
<dbReference type="OrthoDB" id="3538665at2"/>
<protein>
    <recommendedName>
        <fullName evidence="9">Transposase</fullName>
    </recommendedName>
</protein>
<organism evidence="7 8">
    <name type="scientific">Clostridium tagluense</name>
    <dbReference type="NCBI Taxonomy" id="360422"/>
    <lineage>
        <taxon>Bacteria</taxon>
        <taxon>Bacillati</taxon>
        <taxon>Bacillota</taxon>
        <taxon>Clostridia</taxon>
        <taxon>Eubacteriales</taxon>
        <taxon>Clostridiaceae</taxon>
        <taxon>Clostridium</taxon>
    </lineage>
</organism>
<evidence type="ECO:0000259" key="5">
    <source>
        <dbReference type="Pfam" id="PF01526"/>
    </source>
</evidence>
<dbReference type="InterPro" id="IPR025296">
    <property type="entry name" value="DUF4158"/>
</dbReference>
<dbReference type="Pfam" id="PF01526">
    <property type="entry name" value="DDE_Tnp_Tn3"/>
    <property type="match status" value="1"/>
</dbReference>
<dbReference type="NCBIfam" id="NF033527">
    <property type="entry name" value="transpos_Tn3"/>
    <property type="match status" value="1"/>
</dbReference>
<dbReference type="InterPro" id="IPR002513">
    <property type="entry name" value="Tn3_Tnp_DDE_dom"/>
</dbReference>